<dbReference type="Gene3D" id="3.40.630.30">
    <property type="match status" value="1"/>
</dbReference>
<sequence length="297" mass="32262">MTITAPRTLREWLAYYELRYKVLRQPWQQPPGSEKADDDEQPAVIHALALAPDGTALATGRLHESAPGQGQVRFMAVAPEAQGQGLGGQVLRYLEAQAQARGLREIVLHAREAALAFYRRHGYAVLGPSHTLYGQIPHFLMQKALPSAPSLAQMVAMYNSINHYGRVNGMQLHVAKPGDVEYRMSVRDEHLSSPGTCHGGVLAGLMDAALGAAALTLAFTTQELVSTVEFKMNFLHAVHLGDALLARAQVEHHGKKLVVTRGVIYRVGGTGETAVAQGLGTFNRYPADKRGFVKELA</sequence>
<reference evidence="4" key="1">
    <citation type="submission" date="2023-07" db="EMBL/GenBank/DDBJ databases">
        <authorList>
            <person name="Kim M.K."/>
        </authorList>
    </citation>
    <scope>NUCLEOTIDE SEQUENCE</scope>
    <source>
        <strain evidence="4">ASUV-10-1</strain>
    </source>
</reference>
<comment type="caution">
    <text evidence="4">The sequence shown here is derived from an EMBL/GenBank/DDBJ whole genome shotgun (WGS) entry which is preliminary data.</text>
</comment>
<dbReference type="CDD" id="cd04301">
    <property type="entry name" value="NAT_SF"/>
    <property type="match status" value="1"/>
</dbReference>
<protein>
    <submittedName>
        <fullName evidence="4">GNAT family N-acetyltransferase</fullName>
        <ecNumber evidence="4">2.3.1.-</ecNumber>
    </submittedName>
</protein>
<dbReference type="InterPro" id="IPR016181">
    <property type="entry name" value="Acyl_CoA_acyltransferase"/>
</dbReference>
<dbReference type="SUPFAM" id="SSF55729">
    <property type="entry name" value="Acyl-CoA N-acyltransferases (Nat)"/>
    <property type="match status" value="1"/>
</dbReference>
<dbReference type="PANTHER" id="PTHR21660">
    <property type="entry name" value="THIOESTERASE SUPERFAMILY MEMBER-RELATED"/>
    <property type="match status" value="1"/>
</dbReference>
<dbReference type="Pfam" id="PF03061">
    <property type="entry name" value="4HBT"/>
    <property type="match status" value="1"/>
</dbReference>
<dbReference type="Proteomes" id="UP001176429">
    <property type="component" value="Unassembled WGS sequence"/>
</dbReference>
<dbReference type="GO" id="GO:0016746">
    <property type="term" value="F:acyltransferase activity"/>
    <property type="evidence" value="ECO:0007669"/>
    <property type="project" value="UniProtKB-KW"/>
</dbReference>
<evidence type="ECO:0000256" key="1">
    <source>
        <dbReference type="ARBA" id="ARBA00008324"/>
    </source>
</evidence>
<dbReference type="InterPro" id="IPR000182">
    <property type="entry name" value="GNAT_dom"/>
</dbReference>
<dbReference type="InterPro" id="IPR003736">
    <property type="entry name" value="PAAI_dom"/>
</dbReference>
<evidence type="ECO:0000256" key="2">
    <source>
        <dbReference type="ARBA" id="ARBA00022801"/>
    </source>
</evidence>
<keyword evidence="2" id="KW-0378">Hydrolase</keyword>
<dbReference type="InterPro" id="IPR006683">
    <property type="entry name" value="Thioestr_dom"/>
</dbReference>
<organism evidence="4 5">
    <name type="scientific">Hymenobacter aranciens</name>
    <dbReference type="NCBI Taxonomy" id="3063996"/>
    <lineage>
        <taxon>Bacteria</taxon>
        <taxon>Pseudomonadati</taxon>
        <taxon>Bacteroidota</taxon>
        <taxon>Cytophagia</taxon>
        <taxon>Cytophagales</taxon>
        <taxon>Hymenobacteraceae</taxon>
        <taxon>Hymenobacter</taxon>
    </lineage>
</organism>
<evidence type="ECO:0000259" key="3">
    <source>
        <dbReference type="PROSITE" id="PS51186"/>
    </source>
</evidence>
<dbReference type="Gene3D" id="3.10.129.10">
    <property type="entry name" value="Hotdog Thioesterase"/>
    <property type="match status" value="1"/>
</dbReference>
<dbReference type="PROSITE" id="PS51186">
    <property type="entry name" value="GNAT"/>
    <property type="match status" value="1"/>
</dbReference>
<evidence type="ECO:0000313" key="4">
    <source>
        <dbReference type="EMBL" id="MDO7874940.1"/>
    </source>
</evidence>
<keyword evidence="4" id="KW-0808">Transferase</keyword>
<comment type="similarity">
    <text evidence="1">Belongs to the thioesterase PaaI family.</text>
</comment>
<dbReference type="NCBIfam" id="TIGR00369">
    <property type="entry name" value="unchar_dom_1"/>
    <property type="match status" value="1"/>
</dbReference>
<feature type="domain" description="N-acetyltransferase" evidence="3">
    <location>
        <begin position="1"/>
        <end position="146"/>
    </location>
</feature>
<keyword evidence="4" id="KW-0012">Acyltransferase</keyword>
<dbReference type="Pfam" id="PF00583">
    <property type="entry name" value="Acetyltransf_1"/>
    <property type="match status" value="1"/>
</dbReference>
<dbReference type="SUPFAM" id="SSF54637">
    <property type="entry name" value="Thioesterase/thiol ester dehydrase-isomerase"/>
    <property type="match status" value="1"/>
</dbReference>
<keyword evidence="5" id="KW-1185">Reference proteome</keyword>
<dbReference type="EMBL" id="JAUQSY010000005">
    <property type="protein sequence ID" value="MDO7874940.1"/>
    <property type="molecule type" value="Genomic_DNA"/>
</dbReference>
<dbReference type="PANTHER" id="PTHR21660:SF1">
    <property type="entry name" value="ACYL-COENZYME A THIOESTERASE 13"/>
    <property type="match status" value="1"/>
</dbReference>
<dbReference type="InterPro" id="IPR029069">
    <property type="entry name" value="HotDog_dom_sf"/>
</dbReference>
<gene>
    <name evidence="4" type="ORF">Q5H93_09370</name>
</gene>
<evidence type="ECO:0000313" key="5">
    <source>
        <dbReference type="Proteomes" id="UP001176429"/>
    </source>
</evidence>
<accession>A0ABT9B9K5</accession>
<dbReference type="InterPro" id="IPR039298">
    <property type="entry name" value="ACOT13"/>
</dbReference>
<proteinExistence type="inferred from homology"/>
<dbReference type="EC" id="2.3.1.-" evidence="4"/>
<name>A0ABT9B9K5_9BACT</name>
<dbReference type="CDD" id="cd03443">
    <property type="entry name" value="PaaI_thioesterase"/>
    <property type="match status" value="1"/>
</dbReference>
<dbReference type="RefSeq" id="WP_305006255.1">
    <property type="nucleotide sequence ID" value="NZ_JAUQSY010000005.1"/>
</dbReference>